<keyword evidence="4" id="KW-1185">Reference proteome</keyword>
<evidence type="ECO:0000313" key="3">
    <source>
        <dbReference type="EMBL" id="QAA22204.1"/>
    </source>
</evidence>
<keyword evidence="1" id="KW-1133">Transmembrane helix</keyword>
<evidence type="ECO:0000313" key="4">
    <source>
        <dbReference type="Proteomes" id="UP000285882"/>
    </source>
</evidence>
<feature type="transmembrane region" description="Helical" evidence="1">
    <location>
        <begin position="53"/>
        <end position="76"/>
    </location>
</feature>
<accession>A0A410D801</accession>
<evidence type="ECO:0000313" key="2">
    <source>
        <dbReference type="EMBL" id="BBN98514.1"/>
    </source>
</evidence>
<feature type="transmembrane region" description="Helical" evidence="1">
    <location>
        <begin position="128"/>
        <end position="152"/>
    </location>
</feature>
<dbReference type="Proteomes" id="UP000285882">
    <property type="component" value="Chromosome"/>
</dbReference>
<keyword evidence="1" id="KW-0472">Membrane</keyword>
<dbReference type="STRING" id="1449983.GCA_000647835_02940"/>
<name>A0A410D801_9BACL</name>
<reference evidence="2 5" key="2">
    <citation type="submission" date="2019-09" db="EMBL/GenBank/DDBJ databases">
        <title>Complete genome sequence of Sporolactobacillus terrae 70-3.</title>
        <authorList>
            <person name="Tanaka N."/>
            <person name="Shiwa Y."/>
            <person name="Fujita N."/>
            <person name="Tanasupawat S."/>
        </authorList>
    </citation>
    <scope>NUCLEOTIDE SEQUENCE [LARGE SCALE GENOMIC DNA]</scope>
    <source>
        <strain evidence="2 5">70-3</strain>
    </source>
</reference>
<evidence type="ECO:0000256" key="1">
    <source>
        <dbReference type="SAM" id="Phobius"/>
    </source>
</evidence>
<feature type="transmembrane region" description="Helical" evidence="1">
    <location>
        <begin position="219"/>
        <end position="240"/>
    </location>
</feature>
<dbReference type="EMBL" id="CP025688">
    <property type="protein sequence ID" value="QAA22204.1"/>
    <property type="molecule type" value="Genomic_DNA"/>
</dbReference>
<protein>
    <recommendedName>
        <fullName evidence="6">ABC transporter permease</fullName>
    </recommendedName>
</protein>
<evidence type="ECO:0008006" key="6">
    <source>
        <dbReference type="Google" id="ProtNLM"/>
    </source>
</evidence>
<gene>
    <name evidence="3" type="ORF">C0674_06015</name>
    <name evidence="2" type="ORF">St703_12190</name>
</gene>
<reference evidence="3 4" key="1">
    <citation type="submission" date="2018-01" db="EMBL/GenBank/DDBJ databases">
        <title>Complete genome sequencing of Sporolactobacillus terrae DLG3.</title>
        <authorList>
            <person name="Nam Y.-D."/>
            <person name="Kang J."/>
            <person name="Chung W.-H."/>
        </authorList>
    </citation>
    <scope>NUCLEOTIDE SEQUENCE [LARGE SCALE GENOMIC DNA]</scope>
    <source>
        <strain evidence="3 4">DLG3</strain>
    </source>
</reference>
<sequence>MTLFPMTKHFLRVMVYYKVNFIFSFGVPLVSIIYSLRKYIFRHPEQKETIELIIFWISYMIVLYALMDSGSALVRLREEQFLKMFLFISRNKWKVIMARFFSHLIVLTASAVLFDLIASILFSLPFGTLIGITAVMICVCVIPVYSLFLLFAALPFRQETIQPIVNLLIFFFLIITLNHFSGTTTFFNVLLLLTNPMNYAFDVGLTFLSFLSSNDAPPVSWLLLLLISCIYLIIGFVSIINMKILPIFRN</sequence>
<feature type="transmembrane region" description="Helical" evidence="1">
    <location>
        <begin position="21"/>
        <end position="41"/>
    </location>
</feature>
<organism evidence="2 5">
    <name type="scientific">Sporolactobacillus terrae</name>
    <dbReference type="NCBI Taxonomy" id="269673"/>
    <lineage>
        <taxon>Bacteria</taxon>
        <taxon>Bacillati</taxon>
        <taxon>Bacillota</taxon>
        <taxon>Bacilli</taxon>
        <taxon>Bacillales</taxon>
        <taxon>Sporolactobacillaceae</taxon>
        <taxon>Sporolactobacillus</taxon>
    </lineage>
</organism>
<dbReference type="EMBL" id="AP021853">
    <property type="protein sequence ID" value="BBN98514.1"/>
    <property type="molecule type" value="Genomic_DNA"/>
</dbReference>
<proteinExistence type="predicted"/>
<evidence type="ECO:0000313" key="5">
    <source>
        <dbReference type="Proteomes" id="UP000326951"/>
    </source>
</evidence>
<keyword evidence="1" id="KW-0812">Transmembrane</keyword>
<feature type="transmembrane region" description="Helical" evidence="1">
    <location>
        <begin position="96"/>
        <end position="122"/>
    </location>
</feature>
<dbReference type="AlphaFoldDB" id="A0A410D801"/>
<feature type="transmembrane region" description="Helical" evidence="1">
    <location>
        <begin position="164"/>
        <end position="193"/>
    </location>
</feature>
<dbReference type="Proteomes" id="UP000326951">
    <property type="component" value="Chromosome"/>
</dbReference>
<dbReference type="RefSeq" id="WP_028977671.1">
    <property type="nucleotide sequence ID" value="NZ_AP021853.1"/>
</dbReference>